<sequence>MLLGGQSQWFRADETEVLRRRGLAAGGSAIGAARSTQNNNVPVHGFPGQQHFCNLLDIVRKKGGSCREKIQHTLKALDQEATQPHVGQFQGILRRMMFAVVSHQEDQETFCTR</sequence>
<dbReference type="EMBL" id="ML136746">
    <property type="protein sequence ID" value="RVE55421.1"/>
    <property type="molecule type" value="Genomic_DNA"/>
</dbReference>
<evidence type="ECO:0000313" key="2">
    <source>
        <dbReference type="Proteomes" id="UP000283210"/>
    </source>
</evidence>
<reference evidence="1 2" key="2">
    <citation type="submission" date="2019-01" db="EMBL/GenBank/DDBJ databases">
        <title>A chromosome length genome reference of the Java medaka (oryzias javanicus).</title>
        <authorList>
            <person name="Herpin A."/>
            <person name="Takehana Y."/>
            <person name="Naruse K."/>
            <person name="Ansai S."/>
            <person name="Kawaguchi M."/>
        </authorList>
    </citation>
    <scope>NUCLEOTIDE SEQUENCE [LARGE SCALE GENOMIC DNA]</scope>
    <source>
        <strain evidence="1">RS831</strain>
        <tissue evidence="1">Whole body</tissue>
    </source>
</reference>
<organism evidence="1 2">
    <name type="scientific">Oryzias javanicus</name>
    <name type="common">Javanese ricefish</name>
    <name type="synonym">Aplocheilus javanicus</name>
    <dbReference type="NCBI Taxonomy" id="123683"/>
    <lineage>
        <taxon>Eukaryota</taxon>
        <taxon>Metazoa</taxon>
        <taxon>Chordata</taxon>
        <taxon>Craniata</taxon>
        <taxon>Vertebrata</taxon>
        <taxon>Euteleostomi</taxon>
        <taxon>Actinopterygii</taxon>
        <taxon>Neopterygii</taxon>
        <taxon>Teleostei</taxon>
        <taxon>Neoteleostei</taxon>
        <taxon>Acanthomorphata</taxon>
        <taxon>Ovalentaria</taxon>
        <taxon>Atherinomorphae</taxon>
        <taxon>Beloniformes</taxon>
        <taxon>Adrianichthyidae</taxon>
        <taxon>Oryziinae</taxon>
        <taxon>Oryzias</taxon>
    </lineage>
</organism>
<gene>
    <name evidence="1" type="ORF">OJAV_G00236500</name>
</gene>
<keyword evidence="2" id="KW-1185">Reference proteome</keyword>
<protein>
    <submittedName>
        <fullName evidence="1">Uncharacterized protein</fullName>
    </submittedName>
</protein>
<proteinExistence type="predicted"/>
<dbReference type="AlphaFoldDB" id="A0A3S2MBG2"/>
<evidence type="ECO:0000313" key="1">
    <source>
        <dbReference type="EMBL" id="RVE55421.1"/>
    </source>
</evidence>
<reference evidence="1 2" key="1">
    <citation type="submission" date="2018-11" db="EMBL/GenBank/DDBJ databases">
        <authorList>
            <person name="Lopez-Roques C."/>
            <person name="Donnadieu C."/>
            <person name="Bouchez O."/>
            <person name="Klopp C."/>
            <person name="Cabau C."/>
            <person name="Zahm M."/>
        </authorList>
    </citation>
    <scope>NUCLEOTIDE SEQUENCE [LARGE SCALE GENOMIC DNA]</scope>
    <source>
        <strain evidence="1">RS831</strain>
        <tissue evidence="1">Whole body</tissue>
    </source>
</reference>
<name>A0A3S2MBG2_ORYJA</name>
<dbReference type="Proteomes" id="UP000283210">
    <property type="component" value="Unassembled WGS sequence"/>
</dbReference>
<accession>A0A3S2MBG2</accession>